<keyword evidence="1" id="KW-0175">Coiled coil</keyword>
<name>A0ABD0SLW7_LOXSC</name>
<dbReference type="AlphaFoldDB" id="A0ABD0SLW7"/>
<dbReference type="PANTHER" id="PTHR48190">
    <property type="entry name" value="PROGRAMMED CELL DEATH PROTEIN 7"/>
    <property type="match status" value="1"/>
</dbReference>
<dbReference type="InterPro" id="IPR052831">
    <property type="entry name" value="Apoptosis_promoter"/>
</dbReference>
<protein>
    <recommendedName>
        <fullName evidence="4">Programmed cell death protein 7</fullName>
    </recommendedName>
</protein>
<dbReference type="InterPro" id="IPR031974">
    <property type="entry name" value="PDCD7"/>
</dbReference>
<gene>
    <name evidence="2" type="ORF">ABMA28_005510</name>
</gene>
<feature type="coiled-coil region" evidence="1">
    <location>
        <begin position="148"/>
        <end position="188"/>
    </location>
</feature>
<comment type="caution">
    <text evidence="2">The sequence shown here is derived from an EMBL/GenBank/DDBJ whole genome shotgun (WGS) entry which is preliminary data.</text>
</comment>
<dbReference type="PANTHER" id="PTHR48190:SF2">
    <property type="entry name" value="PROGRAMMED CELL DEATH PROTEIN 7"/>
    <property type="match status" value="1"/>
</dbReference>
<evidence type="ECO:0000313" key="2">
    <source>
        <dbReference type="EMBL" id="KAL0820839.1"/>
    </source>
</evidence>
<dbReference type="Proteomes" id="UP001549921">
    <property type="component" value="Unassembled WGS sequence"/>
</dbReference>
<evidence type="ECO:0008006" key="4">
    <source>
        <dbReference type="Google" id="ProtNLM"/>
    </source>
</evidence>
<dbReference type="EMBL" id="JBEDNZ010000018">
    <property type="protein sequence ID" value="KAL0820839.1"/>
    <property type="molecule type" value="Genomic_DNA"/>
</dbReference>
<sequence>MSNNHHFYNNFHGNHHTFQDFRPPNLVPPPPPPPAMFIVPPPSHVPSIETFDKECVKDIERRLPKVSTKKVNKSISISEVRDKLRYLLLGLNDLMNQEKALTDKVDSLSDEEWRSGLEEIKQKQSFMKESLSEIDVDTLKKTLAKRTAKRLRLKRSNIERKRAKEERIKELEEKSRKIDENLQKIKDAVIKSKEEEEAKLQADIVLKEVLRKKHNAKKCINKLDSLKKLRKARMNTAKGRGENVLEKEAEEFDGKMDKLKLLWAQKLLSYEKEEEDLRAKLKQDSDVQRAARESEMEKEMTSNLKKWRKALFGDSSAVPQVDFKGDIARFVSVRCKWDQYVDDAGTPLPVGWVVPSKPL</sequence>
<evidence type="ECO:0000256" key="1">
    <source>
        <dbReference type="SAM" id="Coils"/>
    </source>
</evidence>
<reference evidence="2 3" key="1">
    <citation type="submission" date="2024-06" db="EMBL/GenBank/DDBJ databases">
        <title>A chromosome-level genome assembly of beet webworm, Loxostege sticticalis.</title>
        <authorList>
            <person name="Zhang Y."/>
        </authorList>
    </citation>
    <scope>NUCLEOTIDE SEQUENCE [LARGE SCALE GENOMIC DNA]</scope>
    <source>
        <strain evidence="2">AQ028</strain>
        <tissue evidence="2">Male pupae</tissue>
    </source>
</reference>
<accession>A0ABD0SLW7</accession>
<proteinExistence type="predicted"/>
<organism evidence="2 3">
    <name type="scientific">Loxostege sticticalis</name>
    <name type="common">Beet webworm moth</name>
    <dbReference type="NCBI Taxonomy" id="481309"/>
    <lineage>
        <taxon>Eukaryota</taxon>
        <taxon>Metazoa</taxon>
        <taxon>Ecdysozoa</taxon>
        <taxon>Arthropoda</taxon>
        <taxon>Hexapoda</taxon>
        <taxon>Insecta</taxon>
        <taxon>Pterygota</taxon>
        <taxon>Neoptera</taxon>
        <taxon>Endopterygota</taxon>
        <taxon>Lepidoptera</taxon>
        <taxon>Glossata</taxon>
        <taxon>Ditrysia</taxon>
        <taxon>Pyraloidea</taxon>
        <taxon>Crambidae</taxon>
        <taxon>Pyraustinae</taxon>
        <taxon>Loxostege</taxon>
    </lineage>
</organism>
<evidence type="ECO:0000313" key="3">
    <source>
        <dbReference type="Proteomes" id="UP001549921"/>
    </source>
</evidence>
<dbReference type="Pfam" id="PF16021">
    <property type="entry name" value="PDCD7"/>
    <property type="match status" value="1"/>
</dbReference>